<dbReference type="RefSeq" id="WP_090635394.1">
    <property type="nucleotide sequence ID" value="NZ_CVRB01000003.1"/>
</dbReference>
<dbReference type="GO" id="GO:0005886">
    <property type="term" value="C:plasma membrane"/>
    <property type="evidence" value="ECO:0007669"/>
    <property type="project" value="UniProtKB-SubCell"/>
</dbReference>
<evidence type="ECO:0000256" key="2">
    <source>
        <dbReference type="ARBA" id="ARBA00005632"/>
    </source>
</evidence>
<name>A0A0U1NZ27_9BACI</name>
<evidence type="ECO:0000256" key="7">
    <source>
        <dbReference type="ARBA" id="ARBA00023136"/>
    </source>
</evidence>
<dbReference type="STRING" id="1499688.BN000_03066"/>
<evidence type="ECO:0000256" key="6">
    <source>
        <dbReference type="ARBA" id="ARBA00022989"/>
    </source>
</evidence>
<gene>
    <name evidence="9" type="ORF">BN000_03066</name>
</gene>
<evidence type="ECO:0000256" key="3">
    <source>
        <dbReference type="ARBA" id="ARBA00021903"/>
    </source>
</evidence>
<dbReference type="PIRSF" id="PIRSF029598">
    <property type="entry name" value="PsiE"/>
    <property type="match status" value="1"/>
</dbReference>
<evidence type="ECO:0000256" key="1">
    <source>
        <dbReference type="ARBA" id="ARBA00004429"/>
    </source>
</evidence>
<dbReference type="InterPro" id="IPR020948">
    <property type="entry name" value="P_starv_induced_PsiE-like"/>
</dbReference>
<feature type="transmembrane region" description="Helical" evidence="8">
    <location>
        <begin position="88"/>
        <end position="106"/>
    </location>
</feature>
<comment type="subcellular location">
    <subcellularLocation>
        <location evidence="1">Cell inner membrane</location>
        <topology evidence="1">Multi-pass membrane protein</topology>
    </subcellularLocation>
</comment>
<evidence type="ECO:0000256" key="5">
    <source>
        <dbReference type="ARBA" id="ARBA00022692"/>
    </source>
</evidence>
<organism evidence="9 10">
    <name type="scientific">Neobacillus massiliamazoniensis</name>
    <dbReference type="NCBI Taxonomy" id="1499688"/>
    <lineage>
        <taxon>Bacteria</taxon>
        <taxon>Bacillati</taxon>
        <taxon>Bacillota</taxon>
        <taxon>Bacilli</taxon>
        <taxon>Bacillales</taxon>
        <taxon>Bacillaceae</taxon>
        <taxon>Neobacillus</taxon>
    </lineage>
</organism>
<evidence type="ECO:0000256" key="4">
    <source>
        <dbReference type="ARBA" id="ARBA00022475"/>
    </source>
</evidence>
<keyword evidence="4" id="KW-1003">Cell membrane</keyword>
<sequence>MDKIKKDFTFIMHLIPKVLQTLLNISLVFLAIILSLLLIKELIIFSQILIEKGSDDYKLFLANILIFFLYFEFITMIVKYFKEEYHFPIRYFIYIGITALVRIIIVDHDLPVNTLLYSLAILVLIVGYFVMNLTPRERPGSNWFFKK</sequence>
<proteinExistence type="inferred from homology"/>
<keyword evidence="10" id="KW-1185">Reference proteome</keyword>
<evidence type="ECO:0000313" key="9">
    <source>
        <dbReference type="EMBL" id="CRK83108.1"/>
    </source>
</evidence>
<protein>
    <recommendedName>
        <fullName evidence="3">Protein PsiE</fullName>
    </recommendedName>
</protein>
<accession>A0A0U1NZ27</accession>
<dbReference type="GO" id="GO:0016036">
    <property type="term" value="P:cellular response to phosphate starvation"/>
    <property type="evidence" value="ECO:0007669"/>
    <property type="project" value="InterPro"/>
</dbReference>
<feature type="transmembrane region" description="Helical" evidence="8">
    <location>
        <begin position="59"/>
        <end position="81"/>
    </location>
</feature>
<dbReference type="Pfam" id="PF06146">
    <property type="entry name" value="PsiE"/>
    <property type="match status" value="1"/>
</dbReference>
<dbReference type="InterPro" id="IPR009315">
    <property type="entry name" value="P_starv_induced_PsiE"/>
</dbReference>
<evidence type="ECO:0000256" key="8">
    <source>
        <dbReference type="SAM" id="Phobius"/>
    </source>
</evidence>
<keyword evidence="7 8" id="KW-0472">Membrane</keyword>
<dbReference type="Proteomes" id="UP000199087">
    <property type="component" value="Unassembled WGS sequence"/>
</dbReference>
<dbReference type="PANTHER" id="PTHR37819:SF1">
    <property type="entry name" value="PROTEIN PSIE"/>
    <property type="match status" value="1"/>
</dbReference>
<dbReference type="PANTHER" id="PTHR37819">
    <property type="entry name" value="PROTEIN PSIE"/>
    <property type="match status" value="1"/>
</dbReference>
<dbReference type="NCBIfam" id="NF002765">
    <property type="entry name" value="PRK02833.1-3"/>
    <property type="match status" value="1"/>
</dbReference>
<reference evidence="10" key="1">
    <citation type="submission" date="2015-05" db="EMBL/GenBank/DDBJ databases">
        <authorList>
            <person name="Urmite Genomes"/>
        </authorList>
    </citation>
    <scope>NUCLEOTIDE SEQUENCE [LARGE SCALE GENOMIC DNA]</scope>
    <source>
        <strain evidence="10">LF1</strain>
    </source>
</reference>
<keyword evidence="6 8" id="KW-1133">Transmembrane helix</keyword>
<comment type="similarity">
    <text evidence="2">Belongs to the PsiE family.</text>
</comment>
<dbReference type="AlphaFoldDB" id="A0A0U1NZ27"/>
<dbReference type="OrthoDB" id="9792470at2"/>
<feature type="transmembrane region" description="Helical" evidence="8">
    <location>
        <begin position="112"/>
        <end position="131"/>
    </location>
</feature>
<dbReference type="EMBL" id="CVRB01000003">
    <property type="protein sequence ID" value="CRK83108.1"/>
    <property type="molecule type" value="Genomic_DNA"/>
</dbReference>
<feature type="transmembrane region" description="Helical" evidence="8">
    <location>
        <begin position="21"/>
        <end position="39"/>
    </location>
</feature>
<evidence type="ECO:0000313" key="10">
    <source>
        <dbReference type="Proteomes" id="UP000199087"/>
    </source>
</evidence>
<keyword evidence="5 8" id="KW-0812">Transmembrane</keyword>